<evidence type="ECO:0000313" key="2">
    <source>
        <dbReference type="Proteomes" id="UP000886520"/>
    </source>
</evidence>
<keyword evidence="2" id="KW-1185">Reference proteome</keyword>
<dbReference type="AlphaFoldDB" id="A0A9D4U6I5"/>
<dbReference type="Proteomes" id="UP000886520">
    <property type="component" value="Chromosome 23"/>
</dbReference>
<protein>
    <submittedName>
        <fullName evidence="1">Uncharacterized protein</fullName>
    </submittedName>
</protein>
<sequence>MGNQHKSNPFCAHNELTMLSASVCVQFCDSDAFITISVPKRPGFWPAFMLLLQNIDFEVLNATLSTTASTSSHHIHAQIPDETDINSDDLQFRFEALILEELDT</sequence>
<proteinExistence type="predicted"/>
<name>A0A9D4U6I5_ADICA</name>
<dbReference type="EMBL" id="JABFUD020000023">
    <property type="protein sequence ID" value="KAI5061186.1"/>
    <property type="molecule type" value="Genomic_DNA"/>
</dbReference>
<comment type="caution">
    <text evidence="1">The sequence shown here is derived from an EMBL/GenBank/DDBJ whole genome shotgun (WGS) entry which is preliminary data.</text>
</comment>
<organism evidence="1 2">
    <name type="scientific">Adiantum capillus-veneris</name>
    <name type="common">Maidenhair fern</name>
    <dbReference type="NCBI Taxonomy" id="13818"/>
    <lineage>
        <taxon>Eukaryota</taxon>
        <taxon>Viridiplantae</taxon>
        <taxon>Streptophyta</taxon>
        <taxon>Embryophyta</taxon>
        <taxon>Tracheophyta</taxon>
        <taxon>Polypodiopsida</taxon>
        <taxon>Polypodiidae</taxon>
        <taxon>Polypodiales</taxon>
        <taxon>Pteridineae</taxon>
        <taxon>Pteridaceae</taxon>
        <taxon>Vittarioideae</taxon>
        <taxon>Adiantum</taxon>
    </lineage>
</organism>
<reference evidence="1" key="1">
    <citation type="submission" date="2021-01" db="EMBL/GenBank/DDBJ databases">
        <title>Adiantum capillus-veneris genome.</title>
        <authorList>
            <person name="Fang Y."/>
            <person name="Liao Q."/>
        </authorList>
    </citation>
    <scope>NUCLEOTIDE SEQUENCE</scope>
    <source>
        <strain evidence="1">H3</strain>
        <tissue evidence="1">Leaf</tissue>
    </source>
</reference>
<evidence type="ECO:0000313" key="1">
    <source>
        <dbReference type="EMBL" id="KAI5061186.1"/>
    </source>
</evidence>
<accession>A0A9D4U6I5</accession>
<gene>
    <name evidence="1" type="ORF">GOP47_0023691</name>
</gene>